<sequence>MKILDKGERVYLIPEDGILLSKFRKEKANYKTHYFFVDSLGNKTPIESLREVKRTTVKIYNEEFGVMGNSDDKKSLRYFGFYVSSLDSLESFFKSDYENDYNKQIMKKTGYNF</sequence>
<organism evidence="2 3">
    <name type="scientific">Chryseobacterium rhizosphaerae</name>
    <dbReference type="NCBI Taxonomy" id="395937"/>
    <lineage>
        <taxon>Bacteria</taxon>
        <taxon>Pseudomonadati</taxon>
        <taxon>Bacteroidota</taxon>
        <taxon>Flavobacteriia</taxon>
        <taxon>Flavobacteriales</taxon>
        <taxon>Weeksellaceae</taxon>
        <taxon>Chryseobacterium group</taxon>
        <taxon>Chryseobacterium</taxon>
    </lineage>
</organism>
<evidence type="ECO:0000259" key="1">
    <source>
        <dbReference type="Pfam" id="PF20862"/>
    </source>
</evidence>
<evidence type="ECO:0000313" key="2">
    <source>
        <dbReference type="EMBL" id="REC73105.1"/>
    </source>
</evidence>
<feature type="domain" description="DUF6843" evidence="1">
    <location>
        <begin position="6"/>
        <end position="85"/>
    </location>
</feature>
<dbReference type="EMBL" id="QNUF01000025">
    <property type="protein sequence ID" value="REC73105.1"/>
    <property type="molecule type" value="Genomic_DNA"/>
</dbReference>
<dbReference type="Pfam" id="PF20862">
    <property type="entry name" value="DUF6843"/>
    <property type="match status" value="1"/>
</dbReference>
<evidence type="ECO:0000313" key="3">
    <source>
        <dbReference type="Proteomes" id="UP000256491"/>
    </source>
</evidence>
<reference evidence="2 3" key="1">
    <citation type="journal article" date="2010" name="Syst. Appl. Microbiol.">
        <title>Four new species of Chryseobacterium from the rhizosphere of coastal sand dune plants, Chryseobacterium elymi sp. nov., Chryseobacterium hagamense sp. nov., Chryseobacterium lathyri sp. nov. and Chryseobacterium rhizosphaerae sp. nov.</title>
        <authorList>
            <person name="Cho S.H."/>
            <person name="Lee K.S."/>
            <person name="Shin D.S."/>
            <person name="Han J.H."/>
            <person name="Park K.S."/>
            <person name="Lee C.H."/>
            <person name="Park K.H."/>
            <person name="Kim S.B."/>
        </authorList>
    </citation>
    <scope>NUCLEOTIDE SEQUENCE [LARGE SCALE GENOMIC DNA]</scope>
    <source>
        <strain evidence="2 3">KCTC 22548</strain>
    </source>
</reference>
<name>A0ABX9IGK5_9FLAO</name>
<accession>A0ABX9IGK5</accession>
<proteinExistence type="predicted"/>
<dbReference type="InterPro" id="IPR049293">
    <property type="entry name" value="DUF6843"/>
</dbReference>
<protein>
    <recommendedName>
        <fullName evidence="1">DUF6843 domain-containing protein</fullName>
    </recommendedName>
</protein>
<keyword evidence="3" id="KW-1185">Reference proteome</keyword>
<gene>
    <name evidence="2" type="ORF">DRF57_18100</name>
</gene>
<dbReference type="Proteomes" id="UP000256491">
    <property type="component" value="Unassembled WGS sequence"/>
</dbReference>
<comment type="caution">
    <text evidence="2">The sequence shown here is derived from an EMBL/GenBank/DDBJ whole genome shotgun (WGS) entry which is preliminary data.</text>
</comment>